<dbReference type="AlphaFoldDB" id="A0AAE1C5X9"/>
<dbReference type="EMBL" id="JAUTXT010000002">
    <property type="protein sequence ID" value="KAK3679435.1"/>
    <property type="molecule type" value="Genomic_DNA"/>
</dbReference>
<organism evidence="2 3">
    <name type="scientific">Recurvomyces mirabilis</name>
    <dbReference type="NCBI Taxonomy" id="574656"/>
    <lineage>
        <taxon>Eukaryota</taxon>
        <taxon>Fungi</taxon>
        <taxon>Dikarya</taxon>
        <taxon>Ascomycota</taxon>
        <taxon>Pezizomycotina</taxon>
        <taxon>Dothideomycetes</taxon>
        <taxon>Dothideomycetidae</taxon>
        <taxon>Mycosphaerellales</taxon>
        <taxon>Teratosphaeriaceae</taxon>
        <taxon>Recurvomyces</taxon>
    </lineage>
</organism>
<dbReference type="Proteomes" id="UP001274830">
    <property type="component" value="Unassembled WGS sequence"/>
</dbReference>
<sequence>MCPKHQEYCPIHKDYWKVCLDEYMLTRLFCKYKDESCSLCDLAADREDKEVRKKKEADVAAIKAKEQNAFFEVSSKVRKAKKDDRDKKDDKGEDRSSATNTGDSSAASATS</sequence>
<evidence type="ECO:0000313" key="2">
    <source>
        <dbReference type="EMBL" id="KAK3679435.1"/>
    </source>
</evidence>
<keyword evidence="3" id="KW-1185">Reference proteome</keyword>
<feature type="compositionally biased region" description="Basic and acidic residues" evidence="1">
    <location>
        <begin position="81"/>
        <end position="96"/>
    </location>
</feature>
<feature type="compositionally biased region" description="Polar residues" evidence="1">
    <location>
        <begin position="98"/>
        <end position="111"/>
    </location>
</feature>
<proteinExistence type="predicted"/>
<protein>
    <submittedName>
        <fullName evidence="2">Uncharacterized protein</fullName>
    </submittedName>
</protein>
<evidence type="ECO:0000313" key="3">
    <source>
        <dbReference type="Proteomes" id="UP001274830"/>
    </source>
</evidence>
<name>A0AAE1C5X9_9PEZI</name>
<evidence type="ECO:0000256" key="1">
    <source>
        <dbReference type="SAM" id="MobiDB-lite"/>
    </source>
</evidence>
<reference evidence="2" key="1">
    <citation type="submission" date="2023-07" db="EMBL/GenBank/DDBJ databases">
        <title>Black Yeasts Isolated from many extreme environments.</title>
        <authorList>
            <person name="Coleine C."/>
            <person name="Stajich J.E."/>
            <person name="Selbmann L."/>
        </authorList>
    </citation>
    <scope>NUCLEOTIDE SEQUENCE</scope>
    <source>
        <strain evidence="2">CCFEE 5485</strain>
    </source>
</reference>
<comment type="caution">
    <text evidence="2">The sequence shown here is derived from an EMBL/GenBank/DDBJ whole genome shotgun (WGS) entry which is preliminary data.</text>
</comment>
<accession>A0AAE1C5X9</accession>
<gene>
    <name evidence="2" type="ORF">LTR78_000996</name>
</gene>
<feature type="region of interest" description="Disordered" evidence="1">
    <location>
        <begin position="75"/>
        <end position="111"/>
    </location>
</feature>